<dbReference type="PANTHER" id="PTHR44163">
    <property type="entry name" value="U3 SMALL NUCLEOLAR RNA-ASSOCIATED PROTEIN 4 HOMOLOG"/>
    <property type="match status" value="1"/>
</dbReference>
<name>A0A167JKU2_CALVF</name>
<dbReference type="Proteomes" id="UP000076738">
    <property type="component" value="Unassembled WGS sequence"/>
</dbReference>
<dbReference type="GO" id="GO:0030686">
    <property type="term" value="C:90S preribosome"/>
    <property type="evidence" value="ECO:0007669"/>
    <property type="project" value="InterPro"/>
</dbReference>
<reference evidence="2 3" key="1">
    <citation type="journal article" date="2016" name="Mol. Biol. Evol.">
        <title>Comparative Genomics of Early-Diverging Mushroom-Forming Fungi Provides Insights into the Origins of Lignocellulose Decay Capabilities.</title>
        <authorList>
            <person name="Nagy L.G."/>
            <person name="Riley R."/>
            <person name="Tritt A."/>
            <person name="Adam C."/>
            <person name="Daum C."/>
            <person name="Floudas D."/>
            <person name="Sun H."/>
            <person name="Yadav J.S."/>
            <person name="Pangilinan J."/>
            <person name="Larsson K.H."/>
            <person name="Matsuura K."/>
            <person name="Barry K."/>
            <person name="Labutti K."/>
            <person name="Kuo R."/>
            <person name="Ohm R.A."/>
            <person name="Bhattacharya S.S."/>
            <person name="Shirouzu T."/>
            <person name="Yoshinaga Y."/>
            <person name="Martin F.M."/>
            <person name="Grigoriev I.V."/>
            <person name="Hibbett D.S."/>
        </authorList>
    </citation>
    <scope>NUCLEOTIDE SEQUENCE [LARGE SCALE GENOMIC DNA]</scope>
    <source>
        <strain evidence="2 3">TUFC12733</strain>
    </source>
</reference>
<evidence type="ECO:0000256" key="1">
    <source>
        <dbReference type="SAM" id="MobiDB-lite"/>
    </source>
</evidence>
<dbReference type="SUPFAM" id="SSF82171">
    <property type="entry name" value="DPP6 N-terminal domain-like"/>
    <property type="match status" value="1"/>
</dbReference>
<dbReference type="OrthoDB" id="8883818at2759"/>
<dbReference type="Pfam" id="PF00400">
    <property type="entry name" value="WD40"/>
    <property type="match status" value="1"/>
</dbReference>
<dbReference type="AlphaFoldDB" id="A0A167JKU2"/>
<evidence type="ECO:0000313" key="3">
    <source>
        <dbReference type="Proteomes" id="UP000076738"/>
    </source>
</evidence>
<protein>
    <submittedName>
        <fullName evidence="2">WD40 repeat-like protein</fullName>
    </submittedName>
</protein>
<dbReference type="GO" id="GO:0032040">
    <property type="term" value="C:small-subunit processome"/>
    <property type="evidence" value="ECO:0007669"/>
    <property type="project" value="TreeGrafter"/>
</dbReference>
<sequence>MADEPRSIRVHRCRFVDWSPAPITAIAFPPRALPRPSGKGKHVKPEREGEITPGYMAVGRGNGNVELYGWAGEGAAQAWVLRATLYGPSGSKVDNLVFSLRHPYTLSPWDTPALSDLRLFSTTSGSELYEWSLLTLSILTTLPSGGGSIWSLAVNAGSTRLAMGCEDGGVRLVDLRDGELRMERRFERVKPRLLSIAWGPPVRKVKPSPAAAGIDEDSDEEDEDEDEWEDTYLLTGCSDSSLRKWDVVAGRSTDRLTLDKLRSEPTLAWAVGVTLDGTLVSGDSMGNVGFWDARTGTRVQSFTSHAADVLALAIGPNGRTVYTTGVDQKIAEHTLVTLPHQAPRWVQTTSRRLHAHDVRALAVFPPCSPLPSLAVTLTCPVLVSGGQDLSPVLTPCAPAQKTDAQGTGSVENVLKTSKAATWAEGWHRRVPYVRRGEVVLGRRREWVVCKREQGVGIWYLQPPAAAANAGQGEEGGWGKALEMELAGQGNLVCVALGEPEDVQEPAWLAVSDGGEVKLWRLAGEKDDIRPKRVKSFSATVMEQLASSGGILGASALAFTPSASHLLIATTPSCEPASAILVVDLSDLSLAATLTPPKASAEISWISELVISPDGQYCASLSLSRHIQVYNLLTFKHHSTLPLFPSPPTTLHFLPSLLLIALANNSLHSYSLAYRRLDDSTKRACAALSQRLASRHDPILGLASRSHEGKGGEVFIYGSSWVCRADLLASASADTPVEEEGWQRKRKRQQGAAEAFKLPVPPPMEEVKVETRYKFVCVVGFVTASPARGDAMDVDEDGALPKEEEGGREMMVVVERPVADVLAEGPGAWNRKKFGT</sequence>
<gene>
    <name evidence="2" type="ORF">CALVIDRAFT_529396</name>
</gene>
<feature type="compositionally biased region" description="Acidic residues" evidence="1">
    <location>
        <begin position="214"/>
        <end position="227"/>
    </location>
</feature>
<keyword evidence="3" id="KW-1185">Reference proteome</keyword>
<dbReference type="InterPro" id="IPR001680">
    <property type="entry name" value="WD40_rpt"/>
</dbReference>
<proteinExistence type="predicted"/>
<dbReference type="GO" id="GO:0034455">
    <property type="term" value="C:t-UTP complex"/>
    <property type="evidence" value="ECO:0007669"/>
    <property type="project" value="TreeGrafter"/>
</dbReference>
<dbReference type="Gene3D" id="2.130.10.10">
    <property type="entry name" value="YVTN repeat-like/Quinoprotein amine dehydrogenase"/>
    <property type="match status" value="3"/>
</dbReference>
<evidence type="ECO:0000313" key="2">
    <source>
        <dbReference type="EMBL" id="KZO93687.1"/>
    </source>
</evidence>
<dbReference type="InterPro" id="IPR046351">
    <property type="entry name" value="UTP4"/>
</dbReference>
<dbReference type="InterPro" id="IPR015943">
    <property type="entry name" value="WD40/YVTN_repeat-like_dom_sf"/>
</dbReference>
<dbReference type="EMBL" id="KV417300">
    <property type="protein sequence ID" value="KZO93687.1"/>
    <property type="molecule type" value="Genomic_DNA"/>
</dbReference>
<organism evidence="2 3">
    <name type="scientific">Calocera viscosa (strain TUFC12733)</name>
    <dbReference type="NCBI Taxonomy" id="1330018"/>
    <lineage>
        <taxon>Eukaryota</taxon>
        <taxon>Fungi</taxon>
        <taxon>Dikarya</taxon>
        <taxon>Basidiomycota</taxon>
        <taxon>Agaricomycotina</taxon>
        <taxon>Dacrymycetes</taxon>
        <taxon>Dacrymycetales</taxon>
        <taxon>Dacrymycetaceae</taxon>
        <taxon>Calocera</taxon>
    </lineage>
</organism>
<dbReference type="GO" id="GO:0000462">
    <property type="term" value="P:maturation of SSU-rRNA from tricistronic rRNA transcript (SSU-rRNA, 5.8S rRNA, LSU-rRNA)"/>
    <property type="evidence" value="ECO:0007669"/>
    <property type="project" value="InterPro"/>
</dbReference>
<dbReference type="InterPro" id="IPR011047">
    <property type="entry name" value="Quinoprotein_ADH-like_sf"/>
</dbReference>
<feature type="region of interest" description="Disordered" evidence="1">
    <location>
        <begin position="204"/>
        <end position="227"/>
    </location>
</feature>
<dbReference type="SMART" id="SM00320">
    <property type="entry name" value="WD40"/>
    <property type="match status" value="5"/>
</dbReference>
<accession>A0A167JKU2</accession>
<dbReference type="GO" id="GO:0003723">
    <property type="term" value="F:RNA binding"/>
    <property type="evidence" value="ECO:0007669"/>
    <property type="project" value="TreeGrafter"/>
</dbReference>
<dbReference type="STRING" id="1330018.A0A167JKU2"/>
<dbReference type="SUPFAM" id="SSF50998">
    <property type="entry name" value="Quinoprotein alcohol dehydrogenase-like"/>
    <property type="match status" value="1"/>
</dbReference>
<dbReference type="PANTHER" id="PTHR44163:SF1">
    <property type="entry name" value="U3 SMALL NUCLEOLAR RNA-ASSOCIATED PROTEIN 4 HOMOLOG"/>
    <property type="match status" value="1"/>
</dbReference>